<dbReference type="AlphaFoldDB" id="A0A3B0U7U8"/>
<sequence length="537" mass="59956">MGQIKKVNVRNLFLAAFMIAWIVSAGQPVAQNARIKVDIDRRIGEVSKNIYGNFVEHLGRCVYGGIYDEGSPLADEGGIRLDVLEAVKGLNVSQIRYPGGNFVSNYHWLDGVGPKGERPPRMELAWGRLESNRFGTNEFVGFARRIGAEPYFAVNLGTGTIEEAQRWVEYCNVKEGPYYAELRKKHGYPEPYNIRYWGLGNEMDGFWQMGHLNAEDYSKKAREAAKLMKLTSPGIKLIAAGSSNYRPDADPNGWNATVLHELRDVVDYIALHIYVGNVGNNYYDYLATPLALEERTQIVKGIILKEMAYAQRESKSPIYIAWDEYNVWYRTVGRESMTGDHALEERYNLEDALVIAGFLNAFIRNADVVKMANMAQLVNVIAPIFTSRTGMFKQTIYYPLALFANNVFGTSLDVAVDCGTYDTGEFPIGFDGASTKQEGVPYLDVSATYKDGEVVLCVVNRDKDKAIITDIISQEGLFDGVFEVFEVNGPGVKSENGFGKTTVLTTQKPSLKVKKAAKITYEFPAHSFTMIKGAIIR</sequence>
<protein>
    <recommendedName>
        <fullName evidence="3">non-reducing end alpha-L-arabinofuranosidase</fullName>
        <ecNumber evidence="3">3.2.1.55</ecNumber>
    </recommendedName>
</protein>
<evidence type="ECO:0000256" key="5">
    <source>
        <dbReference type="ARBA" id="ARBA00023277"/>
    </source>
</evidence>
<evidence type="ECO:0000256" key="6">
    <source>
        <dbReference type="ARBA" id="ARBA00023295"/>
    </source>
</evidence>
<evidence type="ECO:0000259" key="7">
    <source>
        <dbReference type="SMART" id="SM00813"/>
    </source>
</evidence>
<dbReference type="Gene3D" id="2.60.40.1180">
    <property type="entry name" value="Golgi alpha-mannosidase II"/>
    <property type="match status" value="1"/>
</dbReference>
<comment type="similarity">
    <text evidence="2">Belongs to the glycosyl hydrolase 51 family.</text>
</comment>
<dbReference type="Gene3D" id="3.20.20.80">
    <property type="entry name" value="Glycosidases"/>
    <property type="match status" value="1"/>
</dbReference>
<organism evidence="8">
    <name type="scientific">hydrothermal vent metagenome</name>
    <dbReference type="NCBI Taxonomy" id="652676"/>
    <lineage>
        <taxon>unclassified sequences</taxon>
        <taxon>metagenomes</taxon>
        <taxon>ecological metagenomes</taxon>
    </lineage>
</organism>
<dbReference type="SUPFAM" id="SSF51011">
    <property type="entry name" value="Glycosyl hydrolase domain"/>
    <property type="match status" value="1"/>
</dbReference>
<dbReference type="GO" id="GO:0000272">
    <property type="term" value="P:polysaccharide catabolic process"/>
    <property type="evidence" value="ECO:0007669"/>
    <property type="project" value="TreeGrafter"/>
</dbReference>
<reference evidence="8" key="1">
    <citation type="submission" date="2018-06" db="EMBL/GenBank/DDBJ databases">
        <authorList>
            <person name="Zhirakovskaya E."/>
        </authorList>
    </citation>
    <scope>NUCLEOTIDE SEQUENCE</scope>
</reference>
<keyword evidence="4 8" id="KW-0378">Hydrolase</keyword>
<evidence type="ECO:0000256" key="4">
    <source>
        <dbReference type="ARBA" id="ARBA00022801"/>
    </source>
</evidence>
<dbReference type="SMART" id="SM00813">
    <property type="entry name" value="Alpha-L-AF_C"/>
    <property type="match status" value="1"/>
</dbReference>
<dbReference type="GO" id="GO:0046556">
    <property type="term" value="F:alpha-L-arabinofuranosidase activity"/>
    <property type="evidence" value="ECO:0007669"/>
    <property type="project" value="UniProtKB-EC"/>
</dbReference>
<dbReference type="Pfam" id="PF06964">
    <property type="entry name" value="Alpha-L-AF_C"/>
    <property type="match status" value="1"/>
</dbReference>
<feature type="domain" description="Alpha-L-arabinofuranosidase C-terminal" evidence="7">
    <location>
        <begin position="323"/>
        <end position="527"/>
    </location>
</feature>
<dbReference type="PANTHER" id="PTHR43576">
    <property type="entry name" value="ALPHA-L-ARABINOFURANOSIDASE C-RELATED"/>
    <property type="match status" value="1"/>
</dbReference>
<keyword evidence="5" id="KW-0119">Carbohydrate metabolism</keyword>
<evidence type="ECO:0000256" key="3">
    <source>
        <dbReference type="ARBA" id="ARBA00012670"/>
    </source>
</evidence>
<dbReference type="InterPro" id="IPR010720">
    <property type="entry name" value="Alpha-L-AF_C"/>
</dbReference>
<keyword evidence="6 8" id="KW-0326">Glycosidase</keyword>
<comment type="catalytic activity">
    <reaction evidence="1">
        <text>Hydrolysis of terminal non-reducing alpha-L-arabinofuranoside residues in alpha-L-arabinosides.</text>
        <dbReference type="EC" id="3.2.1.55"/>
    </reaction>
</comment>
<dbReference type="InterPro" id="IPR055235">
    <property type="entry name" value="ASD1_cat"/>
</dbReference>
<evidence type="ECO:0000313" key="8">
    <source>
        <dbReference type="EMBL" id="VAW20589.1"/>
    </source>
</evidence>
<proteinExistence type="inferred from homology"/>
<dbReference type="EC" id="3.2.1.55" evidence="3"/>
<accession>A0A3B0U7U8</accession>
<dbReference type="InterPro" id="IPR013780">
    <property type="entry name" value="Glyco_hydro_b"/>
</dbReference>
<gene>
    <name evidence="8" type="ORF">MNBD_BACTEROID01-529</name>
</gene>
<name>A0A3B0U7U8_9ZZZZ</name>
<dbReference type="GO" id="GO:0046373">
    <property type="term" value="P:L-arabinose metabolic process"/>
    <property type="evidence" value="ECO:0007669"/>
    <property type="project" value="InterPro"/>
</dbReference>
<evidence type="ECO:0000256" key="2">
    <source>
        <dbReference type="ARBA" id="ARBA00007186"/>
    </source>
</evidence>
<dbReference type="SUPFAM" id="SSF51445">
    <property type="entry name" value="(Trans)glycosidases"/>
    <property type="match status" value="1"/>
</dbReference>
<dbReference type="InterPro" id="IPR017853">
    <property type="entry name" value="GH"/>
</dbReference>
<evidence type="ECO:0000256" key="1">
    <source>
        <dbReference type="ARBA" id="ARBA00001462"/>
    </source>
</evidence>
<dbReference type="EMBL" id="UOEP01000125">
    <property type="protein sequence ID" value="VAW20589.1"/>
    <property type="molecule type" value="Genomic_DNA"/>
</dbReference>
<dbReference type="PANTHER" id="PTHR43576:SF3">
    <property type="entry name" value="ALPHA-L-ARABINOFURANOSIDASE C"/>
    <property type="match status" value="1"/>
</dbReference>
<dbReference type="Pfam" id="PF22848">
    <property type="entry name" value="ASD1_dom"/>
    <property type="match status" value="1"/>
</dbReference>